<dbReference type="Gene3D" id="3.30.200.20">
    <property type="entry name" value="Phosphorylase Kinase, domain 1"/>
    <property type="match status" value="1"/>
</dbReference>
<keyword evidence="4" id="KW-1185">Reference proteome</keyword>
<feature type="non-terminal residue" evidence="3">
    <location>
        <position position="69"/>
    </location>
</feature>
<gene>
    <name evidence="3" type="ORF">DERYTH_LOCUS24484</name>
</gene>
<feature type="domain" description="Protein kinase" evidence="2">
    <location>
        <begin position="23"/>
        <end position="69"/>
    </location>
</feature>
<sequence>EFSEQLEEYLKSKHIKSYDYSKFGNVKRIGEGGFAVVYSATFNEQTYALKSLNNTLKFGEKELTQFKHE</sequence>
<keyword evidence="1" id="KW-0067">ATP-binding</keyword>
<dbReference type="GO" id="GO:0004672">
    <property type="term" value="F:protein kinase activity"/>
    <property type="evidence" value="ECO:0007669"/>
    <property type="project" value="InterPro"/>
</dbReference>
<dbReference type="InterPro" id="IPR000719">
    <property type="entry name" value="Prot_kinase_dom"/>
</dbReference>
<dbReference type="Proteomes" id="UP000789405">
    <property type="component" value="Unassembled WGS sequence"/>
</dbReference>
<dbReference type="PROSITE" id="PS50011">
    <property type="entry name" value="PROTEIN_KINASE_DOM"/>
    <property type="match status" value="1"/>
</dbReference>
<dbReference type="GO" id="GO:0005524">
    <property type="term" value="F:ATP binding"/>
    <property type="evidence" value="ECO:0007669"/>
    <property type="project" value="UniProtKB-UniRule"/>
</dbReference>
<keyword evidence="1" id="KW-0547">Nucleotide-binding</keyword>
<evidence type="ECO:0000256" key="1">
    <source>
        <dbReference type="PROSITE-ProRule" id="PRU10141"/>
    </source>
</evidence>
<dbReference type="PROSITE" id="PS00107">
    <property type="entry name" value="PROTEIN_KINASE_ATP"/>
    <property type="match status" value="1"/>
</dbReference>
<evidence type="ECO:0000259" key="2">
    <source>
        <dbReference type="PROSITE" id="PS50011"/>
    </source>
</evidence>
<comment type="caution">
    <text evidence="3">The sequence shown here is derived from an EMBL/GenBank/DDBJ whole genome shotgun (WGS) entry which is preliminary data.</text>
</comment>
<evidence type="ECO:0000313" key="4">
    <source>
        <dbReference type="Proteomes" id="UP000789405"/>
    </source>
</evidence>
<reference evidence="3" key="1">
    <citation type="submission" date="2021-06" db="EMBL/GenBank/DDBJ databases">
        <authorList>
            <person name="Kallberg Y."/>
            <person name="Tangrot J."/>
            <person name="Rosling A."/>
        </authorList>
    </citation>
    <scope>NUCLEOTIDE SEQUENCE</scope>
    <source>
        <strain evidence="3">MA453B</strain>
    </source>
</reference>
<name>A0A9N9K0Q0_9GLOM</name>
<dbReference type="EMBL" id="CAJVPY010041320">
    <property type="protein sequence ID" value="CAG8806505.1"/>
    <property type="molecule type" value="Genomic_DNA"/>
</dbReference>
<protein>
    <submittedName>
        <fullName evidence="3">28870_t:CDS:1</fullName>
    </submittedName>
</protein>
<accession>A0A9N9K0Q0</accession>
<feature type="binding site" evidence="1">
    <location>
        <position position="50"/>
    </location>
    <ligand>
        <name>ATP</name>
        <dbReference type="ChEBI" id="CHEBI:30616"/>
    </ligand>
</feature>
<organism evidence="3 4">
    <name type="scientific">Dentiscutata erythropus</name>
    <dbReference type="NCBI Taxonomy" id="1348616"/>
    <lineage>
        <taxon>Eukaryota</taxon>
        <taxon>Fungi</taxon>
        <taxon>Fungi incertae sedis</taxon>
        <taxon>Mucoromycota</taxon>
        <taxon>Glomeromycotina</taxon>
        <taxon>Glomeromycetes</taxon>
        <taxon>Diversisporales</taxon>
        <taxon>Gigasporaceae</taxon>
        <taxon>Dentiscutata</taxon>
    </lineage>
</organism>
<feature type="non-terminal residue" evidence="3">
    <location>
        <position position="1"/>
    </location>
</feature>
<dbReference type="AlphaFoldDB" id="A0A9N9K0Q0"/>
<dbReference type="OrthoDB" id="2420193at2759"/>
<dbReference type="InterPro" id="IPR017441">
    <property type="entry name" value="Protein_kinase_ATP_BS"/>
</dbReference>
<dbReference type="InterPro" id="IPR011009">
    <property type="entry name" value="Kinase-like_dom_sf"/>
</dbReference>
<dbReference type="SUPFAM" id="SSF56112">
    <property type="entry name" value="Protein kinase-like (PK-like)"/>
    <property type="match status" value="1"/>
</dbReference>
<evidence type="ECO:0000313" key="3">
    <source>
        <dbReference type="EMBL" id="CAG8806505.1"/>
    </source>
</evidence>
<proteinExistence type="predicted"/>